<evidence type="ECO:0008006" key="4">
    <source>
        <dbReference type="Google" id="ProtNLM"/>
    </source>
</evidence>
<protein>
    <recommendedName>
        <fullName evidence="4">Methyltransferase domain-containing protein</fullName>
    </recommendedName>
</protein>
<proteinExistence type="predicted"/>
<comment type="caution">
    <text evidence="2">The sequence shown here is derived from an EMBL/GenBank/DDBJ whole genome shotgun (WGS) entry which is preliminary data.</text>
</comment>
<gene>
    <name evidence="2" type="ORF">Vafri_13703</name>
</gene>
<name>A0A8J4F3R8_9CHLO</name>
<evidence type="ECO:0000313" key="3">
    <source>
        <dbReference type="Proteomes" id="UP000747399"/>
    </source>
</evidence>
<dbReference type="AlphaFoldDB" id="A0A8J4F3R8"/>
<feature type="region of interest" description="Disordered" evidence="1">
    <location>
        <begin position="113"/>
        <end position="136"/>
    </location>
</feature>
<accession>A0A8J4F3R8</accession>
<keyword evidence="3" id="KW-1185">Reference proteome</keyword>
<sequence>MSALVSAGCGRNSPIRMAHPWGCWPLPCRLGRFRTPTFCNTPGEPWSARMIPVPEGSSLDSITLIIRAGNGGGGEAVRDFAAHSMLQRVVAASLVLSPRKASTRDTMDVVRPQGREPFATDGTKTQQQEDVRPSRRTYSAAEVFQCQKESLFYSQVLQKMLPAVAHRETLRFPAAGASGGDGHRRAGAAPWSTARGGAWSQAEHQEAQGPPDGRRPLKVVEFGTGDGMPVVNSLIGTRFDGTVYGFELNPTSARLARDNAAAFGLSEQYQISTGCFYQGITAAGSPAAGAVCLIANPPYLPAPDPEILMPELHGGRDGAEVTRRLLSLGFPYAVALMSSYSNPVSVLRHAAAEGYRVVDFQIAPMPFGTYSSEPKVRKWIAAMRMRGEAFYKSNIYILAGVLLEKMNLSKMVEPTPDPHVTDHGTNGNSHNVTTVYCGTSVDDEVHGNTGNLAPQLQHLLTAL</sequence>
<dbReference type="InterPro" id="IPR029063">
    <property type="entry name" value="SAM-dependent_MTases_sf"/>
</dbReference>
<evidence type="ECO:0000256" key="1">
    <source>
        <dbReference type="SAM" id="MobiDB-lite"/>
    </source>
</evidence>
<dbReference type="EMBL" id="BNCO01000032">
    <property type="protein sequence ID" value="GIL58887.1"/>
    <property type="molecule type" value="Genomic_DNA"/>
</dbReference>
<dbReference type="Proteomes" id="UP000747399">
    <property type="component" value="Unassembled WGS sequence"/>
</dbReference>
<evidence type="ECO:0000313" key="2">
    <source>
        <dbReference type="EMBL" id="GIL58887.1"/>
    </source>
</evidence>
<organism evidence="2 3">
    <name type="scientific">Volvox africanus</name>
    <dbReference type="NCBI Taxonomy" id="51714"/>
    <lineage>
        <taxon>Eukaryota</taxon>
        <taxon>Viridiplantae</taxon>
        <taxon>Chlorophyta</taxon>
        <taxon>core chlorophytes</taxon>
        <taxon>Chlorophyceae</taxon>
        <taxon>CS clade</taxon>
        <taxon>Chlamydomonadales</taxon>
        <taxon>Volvocaceae</taxon>
        <taxon>Volvox</taxon>
    </lineage>
</organism>
<dbReference type="SUPFAM" id="SSF53335">
    <property type="entry name" value="S-adenosyl-L-methionine-dependent methyltransferases"/>
    <property type="match status" value="1"/>
</dbReference>
<feature type="region of interest" description="Disordered" evidence="1">
    <location>
        <begin position="173"/>
        <end position="216"/>
    </location>
</feature>
<dbReference type="Gene3D" id="3.40.50.150">
    <property type="entry name" value="Vaccinia Virus protein VP39"/>
    <property type="match status" value="1"/>
</dbReference>
<reference evidence="2" key="1">
    <citation type="journal article" date="2021" name="Proc. Natl. Acad. Sci. U.S.A.">
        <title>Three genomes in the algal genus Volvox reveal the fate of a haploid sex-determining region after a transition to homothallism.</title>
        <authorList>
            <person name="Yamamoto K."/>
            <person name="Hamaji T."/>
            <person name="Kawai-Toyooka H."/>
            <person name="Matsuzaki R."/>
            <person name="Takahashi F."/>
            <person name="Nishimura Y."/>
            <person name="Kawachi M."/>
            <person name="Noguchi H."/>
            <person name="Minakuchi Y."/>
            <person name="Umen J.G."/>
            <person name="Toyoda A."/>
            <person name="Nozaki H."/>
        </authorList>
    </citation>
    <scope>NUCLEOTIDE SEQUENCE</scope>
    <source>
        <strain evidence="2">NIES-3780</strain>
    </source>
</reference>